<comment type="caution">
    <text evidence="4">The sequence shown here is derived from an EMBL/GenBank/DDBJ whole genome shotgun (WGS) entry which is preliminary data.</text>
</comment>
<evidence type="ECO:0000256" key="1">
    <source>
        <dbReference type="SAM" id="MobiDB-lite"/>
    </source>
</evidence>
<keyword evidence="2" id="KW-1133">Transmembrane helix</keyword>
<dbReference type="InterPro" id="IPR011009">
    <property type="entry name" value="Kinase-like_dom_sf"/>
</dbReference>
<dbReference type="PROSITE" id="PS50011">
    <property type="entry name" value="PROTEIN_KINASE_DOM"/>
    <property type="match status" value="1"/>
</dbReference>
<dbReference type="SUPFAM" id="SSF56112">
    <property type="entry name" value="Protein kinase-like (PK-like)"/>
    <property type="match status" value="1"/>
</dbReference>
<feature type="transmembrane region" description="Helical" evidence="2">
    <location>
        <begin position="492"/>
        <end position="508"/>
    </location>
</feature>
<feature type="compositionally biased region" description="Gly residues" evidence="1">
    <location>
        <begin position="358"/>
        <end position="388"/>
    </location>
</feature>
<feature type="region of interest" description="Disordered" evidence="1">
    <location>
        <begin position="326"/>
        <end position="429"/>
    </location>
</feature>
<sequence>MIVTTLAGQSLTLENEPFNNTGSEGRLYNIKGKPDYVAKIFRTAELARKREQKLKAMSRLPAMCSLPPNLTWPVNLLYDDGGAFVGFIMKRLQKSMTLDKLFATNGTAMINQRLAALSSLANTLGRMHMCGVAMGDPGPQNIPVLADCTVQLIDTDSFAINMPDGSRFPCLGCTPEYVAPEMLRAAQGKSYAESGISFSEWTDCYALAPGAPASTDLPPLAERERNGWVAAFVPRPGLCAPAGVPAMDDFPPYLQQAFRRTFVEGSKDPRQRTTAFEWQELLRRYFAELVECPNDARHAHWKGASTCPYCAAEERGRALANEMRAQMGLPPLPGPKRKGHRAQRAAAKVRGTKNASRGGQGGGASGSRAGGRGGASGGQGGSSGGQPAGGAAASTGAAGHAHAASFPASNMGTGSAGRPSAQVASGNTGGAAASVTAPKLNIAASGGSGASSAPAIGGYVPAMKLVGNTATLKYRRARAKVIGAFNRIPVRWVRWLCVAASYLTIYFVQPTSAFQNFVYFCVGTCSDVEILVTGLAGFIAGWRTAKAGAMTSKPIAYRFFDTILATLVAMVIATVVGAVCCVLIGDKAPFGGIFKSTYEFQGTARVLLAGVLG</sequence>
<name>A0A1Y3U486_9ACTN</name>
<proteinExistence type="predicted"/>
<keyword evidence="2" id="KW-0812">Transmembrane</keyword>
<evidence type="ECO:0000259" key="3">
    <source>
        <dbReference type="PROSITE" id="PS50011"/>
    </source>
</evidence>
<accession>A0A1Y3U486</accession>
<keyword evidence="2" id="KW-0472">Membrane</keyword>
<protein>
    <recommendedName>
        <fullName evidence="3">Protein kinase domain-containing protein</fullName>
    </recommendedName>
</protein>
<dbReference type="GO" id="GO:0004672">
    <property type="term" value="F:protein kinase activity"/>
    <property type="evidence" value="ECO:0007669"/>
    <property type="project" value="InterPro"/>
</dbReference>
<dbReference type="InterPro" id="IPR000719">
    <property type="entry name" value="Prot_kinase_dom"/>
</dbReference>
<dbReference type="GO" id="GO:0005524">
    <property type="term" value="F:ATP binding"/>
    <property type="evidence" value="ECO:0007669"/>
    <property type="project" value="InterPro"/>
</dbReference>
<dbReference type="RefSeq" id="WP_087186848.1">
    <property type="nucleotide sequence ID" value="NZ_NFHO01000010.1"/>
</dbReference>
<organism evidence="4 5">
    <name type="scientific">Enorma massiliensis</name>
    <dbReference type="NCBI Taxonomy" id="1472761"/>
    <lineage>
        <taxon>Bacteria</taxon>
        <taxon>Bacillati</taxon>
        <taxon>Actinomycetota</taxon>
        <taxon>Coriobacteriia</taxon>
        <taxon>Coriobacteriales</taxon>
        <taxon>Coriobacteriaceae</taxon>
        <taxon>Enorma</taxon>
    </lineage>
</organism>
<evidence type="ECO:0000313" key="4">
    <source>
        <dbReference type="EMBL" id="OUN41917.1"/>
    </source>
</evidence>
<dbReference type="Gene3D" id="1.10.510.10">
    <property type="entry name" value="Transferase(Phosphotransferase) domain 1"/>
    <property type="match status" value="1"/>
</dbReference>
<evidence type="ECO:0000313" key="5">
    <source>
        <dbReference type="Proteomes" id="UP000196560"/>
    </source>
</evidence>
<dbReference type="EMBL" id="NFHO01000010">
    <property type="protein sequence ID" value="OUN41917.1"/>
    <property type="molecule type" value="Genomic_DNA"/>
</dbReference>
<dbReference type="AlphaFoldDB" id="A0A1Y3U486"/>
<reference evidence="5" key="1">
    <citation type="submission" date="2017-04" db="EMBL/GenBank/DDBJ databases">
        <title>Function of individual gut microbiota members based on whole genome sequencing of pure cultures obtained from chicken caecum.</title>
        <authorList>
            <person name="Medvecky M."/>
            <person name="Cejkova D."/>
            <person name="Polansky O."/>
            <person name="Karasova D."/>
            <person name="Kubasova T."/>
            <person name="Cizek A."/>
            <person name="Rychlik I."/>
        </authorList>
    </citation>
    <scope>NUCLEOTIDE SEQUENCE [LARGE SCALE GENOMIC DNA]</scope>
    <source>
        <strain evidence="5">An70</strain>
    </source>
</reference>
<dbReference type="Proteomes" id="UP000196560">
    <property type="component" value="Unassembled WGS sequence"/>
</dbReference>
<evidence type="ECO:0000256" key="2">
    <source>
        <dbReference type="SAM" id="Phobius"/>
    </source>
</evidence>
<keyword evidence="5" id="KW-1185">Reference proteome</keyword>
<feature type="transmembrane region" description="Helical" evidence="2">
    <location>
        <begin position="562"/>
        <end position="585"/>
    </location>
</feature>
<feature type="domain" description="Protein kinase" evidence="3">
    <location>
        <begin position="13"/>
        <end position="286"/>
    </location>
</feature>
<gene>
    <name evidence="4" type="ORF">B5G21_08700</name>
</gene>
<feature type="transmembrane region" description="Helical" evidence="2">
    <location>
        <begin position="517"/>
        <end position="542"/>
    </location>
</feature>
<feature type="compositionally biased region" description="Low complexity" evidence="1">
    <location>
        <begin position="389"/>
        <end position="405"/>
    </location>
</feature>